<sequence length="681" mass="75240">MLRQWDPDELQLERFVERQDADPDGPWGALLPYTTTGKLKDNFLAGKKRPKEERRLVKFAQQSRRPLDHVRLPFLTWQESGFTATGSSVNLLPYSCEIVKCSTSWHNFSADSHNLRFVSLPIYHGTPFTGTGVGDPDDFEIASPLSRRLDEVEFVATGTPQSSPVKAEEDLLTDASSDTSSTPTSSDGDSLPEDDVLRIGANLQTPVMEGADLVVGHLKKVKRLSRDSRFRFCLLDVGQDQDIAVMSAAANVRAGVKVLVCLEGGTVLGTGEVVHAVIIEDVESRGILCGPVELGWEEGASGESVVHLSWDFEVGDVVEWGYFEEETVRESLTNWTLKHDVEDSSGASVSAGDEAAAGEVESELDREGDDDSDTSGLETAKRRPRRRFSSKKPTSEGELELPHHHRIQVQKSAGKVDELAGREQMGATPKALSYVSRSGAESPRTPTTPRTPKRESSHGSAVTDYPYPRKVRDIFFFEMRTRPEWASCRSFFVPSGRSLTISKVVKGSLRGGDVVILFGYPGEDVTESVFIQNYDMTPAEASVAVRQVKRLYVKDTLSISVGRVSAMSQWVVIHNLSTIRGTSGGGGSVLEEPFALLFVHSRTHSDRPEEANLAISVDNPLFIAMYCHEVLPEIVKLDDSKWPEGHAGYMKQRLAEWLKKHEVFIEKLGYAEVAGRFLDRV</sequence>
<dbReference type="Proteomes" id="UP000054558">
    <property type="component" value="Unassembled WGS sequence"/>
</dbReference>
<dbReference type="AlphaFoldDB" id="A0A1Y1IQG9"/>
<evidence type="ECO:0000313" key="6">
    <source>
        <dbReference type="EMBL" id="GAQ92292.1"/>
    </source>
</evidence>
<keyword evidence="7" id="KW-1185">Reference proteome</keyword>
<feature type="compositionally biased region" description="Acidic residues" evidence="4">
    <location>
        <begin position="360"/>
        <end position="373"/>
    </location>
</feature>
<keyword evidence="2 3" id="KW-0694">RNA-binding</keyword>
<dbReference type="PROSITE" id="PS50886">
    <property type="entry name" value="TRBD"/>
    <property type="match status" value="1"/>
</dbReference>
<accession>A0A1Y1IQG9</accession>
<protein>
    <recommendedName>
        <fullName evidence="5">tRNA-binding domain-containing protein</fullName>
    </recommendedName>
</protein>
<keyword evidence="1 3" id="KW-0820">tRNA-binding</keyword>
<reference evidence="6 7" key="1">
    <citation type="journal article" date="2014" name="Nat. Commun.">
        <title>Klebsormidium flaccidum genome reveals primary factors for plant terrestrial adaptation.</title>
        <authorList>
            <person name="Hori K."/>
            <person name="Maruyama F."/>
            <person name="Fujisawa T."/>
            <person name="Togashi T."/>
            <person name="Yamamoto N."/>
            <person name="Seo M."/>
            <person name="Sato S."/>
            <person name="Yamada T."/>
            <person name="Mori H."/>
            <person name="Tajima N."/>
            <person name="Moriyama T."/>
            <person name="Ikeuchi M."/>
            <person name="Watanabe M."/>
            <person name="Wada H."/>
            <person name="Kobayashi K."/>
            <person name="Saito M."/>
            <person name="Masuda T."/>
            <person name="Sasaki-Sekimoto Y."/>
            <person name="Mashiguchi K."/>
            <person name="Awai K."/>
            <person name="Shimojima M."/>
            <person name="Masuda S."/>
            <person name="Iwai M."/>
            <person name="Nobusawa T."/>
            <person name="Narise T."/>
            <person name="Kondo S."/>
            <person name="Saito H."/>
            <person name="Sato R."/>
            <person name="Murakawa M."/>
            <person name="Ihara Y."/>
            <person name="Oshima-Yamada Y."/>
            <person name="Ohtaka K."/>
            <person name="Satoh M."/>
            <person name="Sonobe K."/>
            <person name="Ishii M."/>
            <person name="Ohtani R."/>
            <person name="Kanamori-Sato M."/>
            <person name="Honoki R."/>
            <person name="Miyazaki D."/>
            <person name="Mochizuki H."/>
            <person name="Umetsu J."/>
            <person name="Higashi K."/>
            <person name="Shibata D."/>
            <person name="Kamiya Y."/>
            <person name="Sato N."/>
            <person name="Nakamura Y."/>
            <person name="Tabata S."/>
            <person name="Ida S."/>
            <person name="Kurokawa K."/>
            <person name="Ohta H."/>
        </authorList>
    </citation>
    <scope>NUCLEOTIDE SEQUENCE [LARGE SCALE GENOMIC DNA]</scope>
    <source>
        <strain evidence="6 7">NIES-2285</strain>
    </source>
</reference>
<dbReference type="EMBL" id="DF237918">
    <property type="protein sequence ID" value="GAQ92292.1"/>
    <property type="molecule type" value="Genomic_DNA"/>
</dbReference>
<dbReference type="InterPro" id="IPR012340">
    <property type="entry name" value="NA-bd_OB-fold"/>
</dbReference>
<dbReference type="SUPFAM" id="SSF50249">
    <property type="entry name" value="Nucleic acid-binding proteins"/>
    <property type="match status" value="1"/>
</dbReference>
<organism evidence="6 7">
    <name type="scientific">Klebsormidium nitens</name>
    <name type="common">Green alga</name>
    <name type="synonym">Ulothrix nitens</name>
    <dbReference type="NCBI Taxonomy" id="105231"/>
    <lineage>
        <taxon>Eukaryota</taxon>
        <taxon>Viridiplantae</taxon>
        <taxon>Streptophyta</taxon>
        <taxon>Klebsormidiophyceae</taxon>
        <taxon>Klebsormidiales</taxon>
        <taxon>Klebsormidiaceae</taxon>
        <taxon>Klebsormidium</taxon>
    </lineage>
</organism>
<proteinExistence type="predicted"/>
<feature type="region of interest" description="Disordered" evidence="4">
    <location>
        <begin position="342"/>
        <end position="464"/>
    </location>
</feature>
<dbReference type="InterPro" id="IPR002547">
    <property type="entry name" value="tRNA-bd_dom"/>
</dbReference>
<dbReference type="GO" id="GO:0000049">
    <property type="term" value="F:tRNA binding"/>
    <property type="evidence" value="ECO:0007669"/>
    <property type="project" value="UniProtKB-UniRule"/>
</dbReference>
<evidence type="ECO:0000256" key="2">
    <source>
        <dbReference type="ARBA" id="ARBA00022884"/>
    </source>
</evidence>
<feature type="domain" description="TRNA-binding" evidence="5">
    <location>
        <begin position="207"/>
        <end position="319"/>
    </location>
</feature>
<gene>
    <name evidence="6" type="ORF">KFL_009690020</name>
</gene>
<evidence type="ECO:0000256" key="1">
    <source>
        <dbReference type="ARBA" id="ARBA00022555"/>
    </source>
</evidence>
<evidence type="ECO:0000256" key="3">
    <source>
        <dbReference type="PROSITE-ProRule" id="PRU00209"/>
    </source>
</evidence>
<name>A0A1Y1IQG9_KLENI</name>
<evidence type="ECO:0000259" key="5">
    <source>
        <dbReference type="PROSITE" id="PS50886"/>
    </source>
</evidence>
<feature type="compositionally biased region" description="Low complexity" evidence="4">
    <location>
        <begin position="173"/>
        <end position="189"/>
    </location>
</feature>
<feature type="region of interest" description="Disordered" evidence="4">
    <location>
        <begin position="157"/>
        <end position="194"/>
    </location>
</feature>
<evidence type="ECO:0000313" key="7">
    <source>
        <dbReference type="Proteomes" id="UP000054558"/>
    </source>
</evidence>
<dbReference type="Gene3D" id="2.40.50.140">
    <property type="entry name" value="Nucleic acid-binding proteins"/>
    <property type="match status" value="1"/>
</dbReference>
<evidence type="ECO:0000256" key="4">
    <source>
        <dbReference type="SAM" id="MobiDB-lite"/>
    </source>
</evidence>